<dbReference type="GO" id="GO:0005886">
    <property type="term" value="C:plasma membrane"/>
    <property type="evidence" value="ECO:0007669"/>
    <property type="project" value="UniProtKB-SubCell"/>
</dbReference>
<evidence type="ECO:0000256" key="10">
    <source>
        <dbReference type="ARBA" id="ARBA00023002"/>
    </source>
</evidence>
<dbReference type="AlphaFoldDB" id="A0A0Q3I796"/>
<evidence type="ECO:0000256" key="9">
    <source>
        <dbReference type="ARBA" id="ARBA00022989"/>
    </source>
</evidence>
<keyword evidence="13" id="KW-0449">Lipoprotein</keyword>
<dbReference type="CDD" id="cd04212">
    <property type="entry name" value="CuRO_UO_II"/>
    <property type="match status" value="1"/>
</dbReference>
<keyword evidence="19" id="KW-1185">Reference proteome</keyword>
<dbReference type="GO" id="GO:0042773">
    <property type="term" value="P:ATP synthesis coupled electron transport"/>
    <property type="evidence" value="ECO:0007669"/>
    <property type="project" value="TreeGrafter"/>
</dbReference>
<evidence type="ECO:0000256" key="8">
    <source>
        <dbReference type="ARBA" id="ARBA00022982"/>
    </source>
</evidence>
<dbReference type="PIRSF" id="PIRSF000292">
    <property type="entry name" value="Ubi_od_II"/>
    <property type="match status" value="1"/>
</dbReference>
<evidence type="ECO:0000256" key="12">
    <source>
        <dbReference type="ARBA" id="ARBA00023139"/>
    </source>
</evidence>
<evidence type="ECO:0000313" key="19">
    <source>
        <dbReference type="Proteomes" id="UP000051562"/>
    </source>
</evidence>
<dbReference type="Pfam" id="PF06481">
    <property type="entry name" value="COX_ARM"/>
    <property type="match status" value="1"/>
</dbReference>
<gene>
    <name evidence="18" type="ORF">ARD30_11505</name>
</gene>
<dbReference type="InterPro" id="IPR002429">
    <property type="entry name" value="CcO_II-like_C"/>
</dbReference>
<evidence type="ECO:0000256" key="13">
    <source>
        <dbReference type="ARBA" id="ARBA00023288"/>
    </source>
</evidence>
<dbReference type="InterPro" id="IPR011759">
    <property type="entry name" value="Cyt_c_oxidase_su2_TM_dom"/>
</dbReference>
<dbReference type="InterPro" id="IPR008972">
    <property type="entry name" value="Cupredoxin"/>
</dbReference>
<dbReference type="GO" id="GO:0009486">
    <property type="term" value="F:cytochrome bo3 ubiquinol oxidase activity"/>
    <property type="evidence" value="ECO:0007669"/>
    <property type="project" value="InterPro"/>
</dbReference>
<dbReference type="InterPro" id="IPR045187">
    <property type="entry name" value="CcO_II"/>
</dbReference>
<dbReference type="PANTHER" id="PTHR22888:SF18">
    <property type="entry name" value="CYTOCHROME BO(3) UBIQUINOL OXIDASE SUBUNIT 2"/>
    <property type="match status" value="1"/>
</dbReference>
<dbReference type="InterPro" id="IPR006333">
    <property type="entry name" value="Cyt_o_ubiquinol_oxidase_su2"/>
</dbReference>
<dbReference type="InterPro" id="IPR010514">
    <property type="entry name" value="COX_ARM"/>
</dbReference>
<evidence type="ECO:0000313" key="18">
    <source>
        <dbReference type="EMBL" id="KQK30904.1"/>
    </source>
</evidence>
<keyword evidence="11 14" id="KW-0472">Membrane</keyword>
<evidence type="ECO:0000256" key="6">
    <source>
        <dbReference type="ARBA" id="ARBA00022692"/>
    </source>
</evidence>
<evidence type="ECO:0000259" key="16">
    <source>
        <dbReference type="PROSITE" id="PS50857"/>
    </source>
</evidence>
<protein>
    <recommendedName>
        <fullName evidence="14">Ubiquinol oxidase subunit 2</fullName>
    </recommendedName>
</protein>
<dbReference type="SUPFAM" id="SSF49503">
    <property type="entry name" value="Cupredoxins"/>
    <property type="match status" value="1"/>
</dbReference>
<dbReference type="InterPro" id="IPR034227">
    <property type="entry name" value="CuRO_UO_II"/>
</dbReference>
<evidence type="ECO:0000256" key="7">
    <source>
        <dbReference type="ARBA" id="ARBA00022729"/>
    </source>
</evidence>
<name>A0A0Q3I796_9HYPH</name>
<comment type="similarity">
    <text evidence="2 14">Belongs to the cytochrome c oxidase subunit 2 family.</text>
</comment>
<evidence type="ECO:0000256" key="14">
    <source>
        <dbReference type="PIRNR" id="PIRNR000292"/>
    </source>
</evidence>
<sequence>MGIENGGSRIREVSSLLRIFRILTVLPVFALLGGCQWVLLSPSGDVAVQQRNLMLASTALMLLVILPVMALTIFFAWRYRASARATYHPDWNHSLPLEVVIWSVPLLIIIIIGAMTWMGTHLLDPYRPLNRISAGKPTVEAKAGGNGVRKEPLVIQVVALDWKWLFLYPAQGIASLNEVVAPVDQPIEFRITASSVMNSLFIPALAGQIYAMPGMQTKLNAVINHPGDFEGFSANYSGAGFSDMRFRFHGVDDTAFGDWVQNAIRTGTPLGREEYLVLERPSEREPARQFRDVPSDLFGAILDMCVDPAKMCMRDMMAMDAKGGGGKEGIHIVAALEYDKSVRRGGQPMPPRPFVTAICTPTDVYGTAGATARVAN</sequence>
<dbReference type="STRING" id="53254.SAMN05660750_03142"/>
<feature type="domain" description="Cytochrome oxidase subunit II copper A binding" evidence="16">
    <location>
        <begin position="150"/>
        <end position="262"/>
    </location>
</feature>
<evidence type="ECO:0000256" key="4">
    <source>
        <dbReference type="ARBA" id="ARBA00022475"/>
    </source>
</evidence>
<dbReference type="PROSITE" id="PS50857">
    <property type="entry name" value="COX2_CUA"/>
    <property type="match status" value="1"/>
</dbReference>
<dbReference type="Pfam" id="PF00116">
    <property type="entry name" value="COX2"/>
    <property type="match status" value="1"/>
</dbReference>
<reference evidence="18 19" key="1">
    <citation type="submission" date="2015-10" db="EMBL/GenBank/DDBJ databases">
        <title>Draft genome of Bosea thiooxidans.</title>
        <authorList>
            <person name="Wang X."/>
        </authorList>
    </citation>
    <scope>NUCLEOTIDE SEQUENCE [LARGE SCALE GENOMIC DNA]</scope>
    <source>
        <strain evidence="18 19">CGMCC 9174</strain>
    </source>
</reference>
<feature type="domain" description="Cytochrome oxidase subunit II transmembrane region profile" evidence="17">
    <location>
        <begin position="31"/>
        <end position="127"/>
    </location>
</feature>
<dbReference type="PROSITE" id="PS50999">
    <property type="entry name" value="COX2_TM"/>
    <property type="match status" value="1"/>
</dbReference>
<keyword evidence="3 14" id="KW-0813">Transport</keyword>
<dbReference type="Proteomes" id="UP000051562">
    <property type="component" value="Unassembled WGS sequence"/>
</dbReference>
<feature type="transmembrane region" description="Helical" evidence="15">
    <location>
        <begin position="52"/>
        <end position="79"/>
    </location>
</feature>
<accession>A0A0Q3I796</accession>
<keyword evidence="9 15" id="KW-1133">Transmembrane helix</keyword>
<evidence type="ECO:0000256" key="15">
    <source>
        <dbReference type="SAM" id="Phobius"/>
    </source>
</evidence>
<keyword evidence="4 14" id="KW-1003">Cell membrane</keyword>
<dbReference type="GO" id="GO:0005507">
    <property type="term" value="F:copper ion binding"/>
    <property type="evidence" value="ECO:0007669"/>
    <property type="project" value="InterPro"/>
</dbReference>
<proteinExistence type="inferred from homology"/>
<evidence type="ECO:0000256" key="2">
    <source>
        <dbReference type="ARBA" id="ARBA00007866"/>
    </source>
</evidence>
<evidence type="ECO:0000256" key="1">
    <source>
        <dbReference type="ARBA" id="ARBA00004651"/>
    </source>
</evidence>
<evidence type="ECO:0000256" key="5">
    <source>
        <dbReference type="ARBA" id="ARBA00022660"/>
    </source>
</evidence>
<keyword evidence="5 14" id="KW-0679">Respiratory chain</keyword>
<keyword evidence="8 14" id="KW-0249">Electron transport</keyword>
<evidence type="ECO:0000256" key="11">
    <source>
        <dbReference type="ARBA" id="ARBA00023136"/>
    </source>
</evidence>
<feature type="transmembrane region" description="Helical" evidence="15">
    <location>
        <begin position="99"/>
        <end position="123"/>
    </location>
</feature>
<dbReference type="Gene3D" id="1.10.287.90">
    <property type="match status" value="1"/>
</dbReference>
<keyword evidence="7" id="KW-0732">Signal</keyword>
<organism evidence="18 19">
    <name type="scientific">Bosea thiooxidans</name>
    <dbReference type="NCBI Taxonomy" id="53254"/>
    <lineage>
        <taxon>Bacteria</taxon>
        <taxon>Pseudomonadati</taxon>
        <taxon>Pseudomonadota</taxon>
        <taxon>Alphaproteobacteria</taxon>
        <taxon>Hyphomicrobiales</taxon>
        <taxon>Boseaceae</taxon>
        <taxon>Bosea</taxon>
    </lineage>
</organism>
<feature type="transmembrane region" description="Helical" evidence="15">
    <location>
        <begin position="19"/>
        <end position="40"/>
    </location>
</feature>
<dbReference type="PANTHER" id="PTHR22888">
    <property type="entry name" value="CYTOCHROME C OXIDASE, SUBUNIT II"/>
    <property type="match status" value="1"/>
</dbReference>
<evidence type="ECO:0000256" key="3">
    <source>
        <dbReference type="ARBA" id="ARBA00022448"/>
    </source>
</evidence>
<dbReference type="InterPro" id="IPR036257">
    <property type="entry name" value="Cyt_c_oxidase_su2_TM_sf"/>
</dbReference>
<evidence type="ECO:0000259" key="17">
    <source>
        <dbReference type="PROSITE" id="PS50999"/>
    </source>
</evidence>
<keyword evidence="10 14" id="KW-0560">Oxidoreductase</keyword>
<comment type="caution">
    <text evidence="18">The sequence shown here is derived from an EMBL/GenBank/DDBJ whole genome shotgun (WGS) entry which is preliminary data.</text>
</comment>
<dbReference type="SUPFAM" id="SSF81464">
    <property type="entry name" value="Cytochrome c oxidase subunit II-like, transmembrane region"/>
    <property type="match status" value="1"/>
</dbReference>
<keyword evidence="6 15" id="KW-0812">Transmembrane</keyword>
<dbReference type="NCBIfam" id="TIGR01433">
    <property type="entry name" value="CyoA"/>
    <property type="match status" value="1"/>
</dbReference>
<keyword evidence="12" id="KW-0564">Palmitate</keyword>
<dbReference type="Gene3D" id="2.60.40.420">
    <property type="entry name" value="Cupredoxins - blue copper proteins"/>
    <property type="match status" value="1"/>
</dbReference>
<dbReference type="GO" id="GO:0016682">
    <property type="term" value="F:oxidoreductase activity, acting on diphenols and related substances as donors, oxygen as acceptor"/>
    <property type="evidence" value="ECO:0007669"/>
    <property type="project" value="InterPro"/>
</dbReference>
<dbReference type="EMBL" id="LMAR01000032">
    <property type="protein sequence ID" value="KQK30904.1"/>
    <property type="molecule type" value="Genomic_DNA"/>
</dbReference>
<dbReference type="GO" id="GO:0004129">
    <property type="term" value="F:cytochrome-c oxidase activity"/>
    <property type="evidence" value="ECO:0007669"/>
    <property type="project" value="UniProtKB-UniRule"/>
</dbReference>
<comment type="subcellular location">
    <subcellularLocation>
        <location evidence="1">Cell membrane</location>
        <topology evidence="1">Multi-pass membrane protein</topology>
    </subcellularLocation>
</comment>